<dbReference type="GO" id="GO:0003677">
    <property type="term" value="F:DNA binding"/>
    <property type="evidence" value="ECO:0007669"/>
    <property type="project" value="UniProtKB-KW"/>
</dbReference>
<dbReference type="PANTHER" id="PTHR33164">
    <property type="entry name" value="TRANSCRIPTIONAL REGULATOR, MARR FAMILY"/>
    <property type="match status" value="1"/>
</dbReference>
<dbReference type="RefSeq" id="WP_183985670.1">
    <property type="nucleotide sequence ID" value="NZ_JACHHG010000004.1"/>
</dbReference>
<dbReference type="GO" id="GO:0003700">
    <property type="term" value="F:DNA-binding transcription factor activity"/>
    <property type="evidence" value="ECO:0007669"/>
    <property type="project" value="InterPro"/>
</dbReference>
<evidence type="ECO:0000313" key="3">
    <source>
        <dbReference type="Proteomes" id="UP000569951"/>
    </source>
</evidence>
<gene>
    <name evidence="2" type="ORF">HNR42_001250</name>
</gene>
<proteinExistence type="predicted"/>
<dbReference type="SMART" id="SM00347">
    <property type="entry name" value="HTH_MARR"/>
    <property type="match status" value="1"/>
</dbReference>
<dbReference type="InterPro" id="IPR039422">
    <property type="entry name" value="MarR/SlyA-like"/>
</dbReference>
<dbReference type="InterPro" id="IPR000835">
    <property type="entry name" value="HTH_MarR-typ"/>
</dbReference>
<dbReference type="Proteomes" id="UP000569951">
    <property type="component" value="Unassembled WGS sequence"/>
</dbReference>
<evidence type="ECO:0000313" key="2">
    <source>
        <dbReference type="EMBL" id="MBB6097827.1"/>
    </source>
</evidence>
<dbReference type="Pfam" id="PF12802">
    <property type="entry name" value="MarR_2"/>
    <property type="match status" value="1"/>
</dbReference>
<dbReference type="InterPro" id="IPR036390">
    <property type="entry name" value="WH_DNA-bd_sf"/>
</dbReference>
<dbReference type="AlphaFoldDB" id="A0A841HWQ9"/>
<reference evidence="2 3" key="1">
    <citation type="submission" date="2020-08" db="EMBL/GenBank/DDBJ databases">
        <title>Genomic Encyclopedia of Type Strains, Phase IV (KMG-IV): sequencing the most valuable type-strain genomes for metagenomic binning, comparative biology and taxonomic classification.</title>
        <authorList>
            <person name="Goeker M."/>
        </authorList>
    </citation>
    <scope>NUCLEOTIDE SEQUENCE [LARGE SCALE GENOMIC DNA]</scope>
    <source>
        <strain evidence="2 3">DSM 21458</strain>
    </source>
</reference>
<keyword evidence="3" id="KW-1185">Reference proteome</keyword>
<comment type="caution">
    <text evidence="2">The sequence shown here is derived from an EMBL/GenBank/DDBJ whole genome shotgun (WGS) entry which is preliminary data.</text>
</comment>
<dbReference type="PROSITE" id="PS50995">
    <property type="entry name" value="HTH_MARR_2"/>
    <property type="match status" value="1"/>
</dbReference>
<sequence>MDTHADERILPVVRRVLQLAREFTSILDAPLEDKLGLNLKELFVLRAIQEGEMRPGRIAAQMKLPAPTVTRILDRLVSLRLVERSVDQNDLRRFRLELTPEGRQRREQSLYTIRALLGERFGHVDVELLERLNADLAELEVQLAQPPDVLL</sequence>
<dbReference type="EMBL" id="JACHHG010000004">
    <property type="protein sequence ID" value="MBB6097827.1"/>
    <property type="molecule type" value="Genomic_DNA"/>
</dbReference>
<dbReference type="PANTHER" id="PTHR33164:SF43">
    <property type="entry name" value="HTH-TYPE TRANSCRIPTIONAL REPRESSOR YETL"/>
    <property type="match status" value="1"/>
</dbReference>
<protein>
    <submittedName>
        <fullName evidence="2">DNA-binding MarR family transcriptional regulator</fullName>
    </submittedName>
</protein>
<name>A0A841HWQ9_9DEIO</name>
<organism evidence="2 3">
    <name type="scientific">Deinobacterium chartae</name>
    <dbReference type="NCBI Taxonomy" id="521158"/>
    <lineage>
        <taxon>Bacteria</taxon>
        <taxon>Thermotogati</taxon>
        <taxon>Deinococcota</taxon>
        <taxon>Deinococci</taxon>
        <taxon>Deinococcales</taxon>
        <taxon>Deinococcaceae</taxon>
        <taxon>Deinobacterium</taxon>
    </lineage>
</organism>
<dbReference type="Gene3D" id="1.10.10.10">
    <property type="entry name" value="Winged helix-like DNA-binding domain superfamily/Winged helix DNA-binding domain"/>
    <property type="match status" value="1"/>
</dbReference>
<accession>A0A841HWQ9</accession>
<feature type="domain" description="HTH marR-type" evidence="1">
    <location>
        <begin position="9"/>
        <end position="141"/>
    </location>
</feature>
<keyword evidence="2" id="KW-0238">DNA-binding</keyword>
<dbReference type="GO" id="GO:0006950">
    <property type="term" value="P:response to stress"/>
    <property type="evidence" value="ECO:0007669"/>
    <property type="project" value="TreeGrafter"/>
</dbReference>
<evidence type="ECO:0000259" key="1">
    <source>
        <dbReference type="PROSITE" id="PS50995"/>
    </source>
</evidence>
<dbReference type="SUPFAM" id="SSF46785">
    <property type="entry name" value="Winged helix' DNA-binding domain"/>
    <property type="match status" value="1"/>
</dbReference>
<dbReference type="InterPro" id="IPR036388">
    <property type="entry name" value="WH-like_DNA-bd_sf"/>
</dbReference>